<dbReference type="PANTHER" id="PTHR41930">
    <property type="entry name" value="UPF0200 PROTEIN MJ1399"/>
    <property type="match status" value="1"/>
</dbReference>
<protein>
    <recommendedName>
        <fullName evidence="3">Adenylate kinase</fullName>
    </recommendedName>
</protein>
<dbReference type="AlphaFoldDB" id="A0A1G1XXL2"/>
<evidence type="ECO:0008006" key="3">
    <source>
        <dbReference type="Google" id="ProtNLM"/>
    </source>
</evidence>
<evidence type="ECO:0000313" key="2">
    <source>
        <dbReference type="Proteomes" id="UP000178930"/>
    </source>
</evidence>
<evidence type="ECO:0000313" key="1">
    <source>
        <dbReference type="EMBL" id="OGY44809.1"/>
    </source>
</evidence>
<reference evidence="1 2" key="1">
    <citation type="journal article" date="2016" name="Nat. Commun.">
        <title>Thousands of microbial genomes shed light on interconnected biogeochemical processes in an aquifer system.</title>
        <authorList>
            <person name="Anantharaman K."/>
            <person name="Brown C.T."/>
            <person name="Hug L.A."/>
            <person name="Sharon I."/>
            <person name="Castelle C.J."/>
            <person name="Probst A.J."/>
            <person name="Thomas B.C."/>
            <person name="Singh A."/>
            <person name="Wilkins M.J."/>
            <person name="Karaoz U."/>
            <person name="Brodie E.L."/>
            <person name="Williams K.H."/>
            <person name="Hubbard S.S."/>
            <person name="Banfield J.F."/>
        </authorList>
    </citation>
    <scope>NUCLEOTIDE SEQUENCE [LARGE SCALE GENOMIC DNA]</scope>
</reference>
<dbReference type="Gene3D" id="3.40.50.300">
    <property type="entry name" value="P-loop containing nucleotide triphosphate hydrolases"/>
    <property type="match status" value="1"/>
</dbReference>
<dbReference type="PANTHER" id="PTHR41930:SF1">
    <property type="entry name" value="DEPHOSPHO-COA KINASE"/>
    <property type="match status" value="1"/>
</dbReference>
<dbReference type="EMBL" id="MHIB01000012">
    <property type="protein sequence ID" value="OGY44809.1"/>
    <property type="molecule type" value="Genomic_DNA"/>
</dbReference>
<sequence length="188" mass="21812">MSNGVNKIILGFVGPLASGKGTICQYLKEKHGASVFRFSTMLRDVLNRLYLEISRDNMQNLSSALRQTFGDDLLASVIANDVKNEKNEFIVIDGVRREPDIKYLKDFPNFYLIEIKADQKIRWERMRKRGENTDDNTKTFAEFKKDEQREAEKNISDVAKLAKFKIDNSGTLAELYRQMENILKKFKF</sequence>
<dbReference type="InterPro" id="IPR027417">
    <property type="entry name" value="P-loop_NTPase"/>
</dbReference>
<gene>
    <name evidence="1" type="ORF">A2729_02910</name>
</gene>
<proteinExistence type="predicted"/>
<comment type="caution">
    <text evidence="1">The sequence shown here is derived from an EMBL/GenBank/DDBJ whole genome shotgun (WGS) entry which is preliminary data.</text>
</comment>
<accession>A0A1G1XXL2</accession>
<name>A0A1G1XXL2_9BACT</name>
<dbReference type="STRING" id="1797532.A2729_02910"/>
<dbReference type="SUPFAM" id="SSF52540">
    <property type="entry name" value="P-loop containing nucleoside triphosphate hydrolases"/>
    <property type="match status" value="1"/>
</dbReference>
<dbReference type="Proteomes" id="UP000178930">
    <property type="component" value="Unassembled WGS sequence"/>
</dbReference>
<dbReference type="Pfam" id="PF13238">
    <property type="entry name" value="AAA_18"/>
    <property type="match status" value="1"/>
</dbReference>
<organism evidence="1 2">
    <name type="scientific">Candidatus Buchananbacteria bacterium RIFCSPHIGHO2_01_FULL_39_14</name>
    <dbReference type="NCBI Taxonomy" id="1797532"/>
    <lineage>
        <taxon>Bacteria</taxon>
        <taxon>Candidatus Buchananiibacteriota</taxon>
    </lineage>
</organism>